<reference evidence="2 3" key="2">
    <citation type="submission" date="2020-05" db="EMBL/GenBank/DDBJ databases">
        <authorList>
            <person name="Khan S.A."/>
            <person name="Jeon C.O."/>
            <person name="Chun B.H."/>
        </authorList>
    </citation>
    <scope>NUCLEOTIDE SEQUENCE [LARGE SCALE GENOMIC DNA]</scope>
    <source>
        <strain evidence="2 3">H242</strain>
    </source>
</reference>
<protein>
    <recommendedName>
        <fullName evidence="4">RapA2 cadherin-like domain-containing protein</fullName>
    </recommendedName>
</protein>
<evidence type="ECO:0000313" key="2">
    <source>
        <dbReference type="EMBL" id="QJW84705.1"/>
    </source>
</evidence>
<evidence type="ECO:0000256" key="1">
    <source>
        <dbReference type="SAM" id="MobiDB-lite"/>
    </source>
</evidence>
<evidence type="ECO:0008006" key="4">
    <source>
        <dbReference type="Google" id="ProtNLM"/>
    </source>
</evidence>
<accession>A0ABX6P3N2</accession>
<feature type="region of interest" description="Disordered" evidence="1">
    <location>
        <begin position="1"/>
        <end position="26"/>
    </location>
</feature>
<reference evidence="2 3" key="1">
    <citation type="submission" date="2020-05" db="EMBL/GenBank/DDBJ databases">
        <title>Ramlibacter rhizophilus sp. nov., isolated from rhizosphere soil of national flower Mugunghwa from South Korea.</title>
        <authorList>
            <person name="Zheng-Fei Y."/>
            <person name="Huan T."/>
        </authorList>
    </citation>
    <scope>NUCLEOTIDE SEQUENCE [LARGE SCALE GENOMIC DNA]</scope>
    <source>
        <strain evidence="2 3">H242</strain>
    </source>
</reference>
<dbReference type="Proteomes" id="UP000500826">
    <property type="component" value="Chromosome"/>
</dbReference>
<sequence length="129" mass="12718">MFRAWDRTTGAHGQIGDTTAHGPSSAYSTATAEARITIAPVNDAPVQPAAPLADLTVVEGGSASLGLAGLSFAVGGSGYEAGQALTYTVTAVPAAAFGNVLLEDGTVVAAGNSYTLAQLRACASRPAPA</sequence>
<organism evidence="2 3">
    <name type="scientific">Ramlibacter terrae</name>
    <dbReference type="NCBI Taxonomy" id="2732511"/>
    <lineage>
        <taxon>Bacteria</taxon>
        <taxon>Pseudomonadati</taxon>
        <taxon>Pseudomonadota</taxon>
        <taxon>Betaproteobacteria</taxon>
        <taxon>Burkholderiales</taxon>
        <taxon>Comamonadaceae</taxon>
        <taxon>Ramlibacter</taxon>
    </lineage>
</organism>
<evidence type="ECO:0000313" key="3">
    <source>
        <dbReference type="Proteomes" id="UP000500826"/>
    </source>
</evidence>
<keyword evidence="3" id="KW-1185">Reference proteome</keyword>
<gene>
    <name evidence="2" type="ORF">HK414_16485</name>
</gene>
<name>A0ABX6P3N2_9BURK</name>
<dbReference type="EMBL" id="CP053418">
    <property type="protein sequence ID" value="QJW84705.1"/>
    <property type="molecule type" value="Genomic_DNA"/>
</dbReference>
<proteinExistence type="predicted"/>